<comment type="caution">
    <text evidence="3">The sequence shown here is derived from an EMBL/GenBank/DDBJ whole genome shotgun (WGS) entry which is preliminary data.</text>
</comment>
<dbReference type="EMBL" id="NVWI01000003">
    <property type="protein sequence ID" value="PCJ42074.1"/>
    <property type="molecule type" value="Genomic_DNA"/>
</dbReference>
<dbReference type="InterPro" id="IPR027396">
    <property type="entry name" value="DsrEFH-like"/>
</dbReference>
<organism evidence="3 4">
    <name type="scientific">SAR86 cluster bacterium</name>
    <dbReference type="NCBI Taxonomy" id="2030880"/>
    <lineage>
        <taxon>Bacteria</taxon>
        <taxon>Pseudomonadati</taxon>
        <taxon>Pseudomonadota</taxon>
        <taxon>Gammaproteobacteria</taxon>
        <taxon>SAR86 cluster</taxon>
    </lineage>
</organism>
<dbReference type="PANTHER" id="PTHR38780">
    <property type="entry name" value="PROTEIN TUSC"/>
    <property type="match status" value="1"/>
</dbReference>
<evidence type="ECO:0000313" key="3">
    <source>
        <dbReference type="EMBL" id="PCJ42074.1"/>
    </source>
</evidence>
<dbReference type="Proteomes" id="UP000228987">
    <property type="component" value="Unassembled WGS sequence"/>
</dbReference>
<reference evidence="4" key="1">
    <citation type="submission" date="2017-08" db="EMBL/GenBank/DDBJ databases">
        <title>A dynamic microbial community with high functional redundancy inhabits the cold, oxic subseafloor aquifer.</title>
        <authorList>
            <person name="Tully B.J."/>
            <person name="Wheat C.G."/>
            <person name="Glazer B.T."/>
            <person name="Huber J.A."/>
        </authorList>
    </citation>
    <scope>NUCLEOTIDE SEQUENCE [LARGE SCALE GENOMIC DNA]</scope>
</reference>
<feature type="chain" id="PRO_5012652998" evidence="2">
    <location>
        <begin position="24"/>
        <end position="120"/>
    </location>
</feature>
<dbReference type="PANTHER" id="PTHR38780:SF1">
    <property type="entry name" value="PROTEIN TUSC"/>
    <property type="match status" value="1"/>
</dbReference>
<evidence type="ECO:0000313" key="4">
    <source>
        <dbReference type="Proteomes" id="UP000228987"/>
    </source>
</evidence>
<name>A0A2A5CDW6_9GAMM</name>
<keyword evidence="3" id="KW-0808">Transferase</keyword>
<protein>
    <submittedName>
        <fullName evidence="3">Sulfurtransferase complex subunit TusC</fullName>
    </submittedName>
</protein>
<comment type="similarity">
    <text evidence="1">Belongs to the DsrF/TusC family.</text>
</comment>
<proteinExistence type="inferred from homology"/>
<dbReference type="InterPro" id="IPR017462">
    <property type="entry name" value="Sulphur_relay_TusC/DsrF"/>
</dbReference>
<dbReference type="NCBIfam" id="NF001238">
    <property type="entry name" value="PRK00211.1"/>
    <property type="match status" value="1"/>
</dbReference>
<dbReference type="InterPro" id="IPR003787">
    <property type="entry name" value="Sulphur_relay_DsrE/F-like"/>
</dbReference>
<keyword evidence="2" id="KW-0732">Signal</keyword>
<dbReference type="Pfam" id="PF02635">
    <property type="entry name" value="DsrE"/>
    <property type="match status" value="1"/>
</dbReference>
<sequence length="120" mass="12818">MKPKNILIIIRQAPFSSSLPAAALDVLLTAAAFEQSLTLLFMGDGVLHLLAGQNAAGSGMKNVSKALPSLELYDVDQVFFEKGALQNKNMDNEKLVLQPAGLSLSQIAEAIEAADQVFNF</sequence>
<dbReference type="SUPFAM" id="SSF75169">
    <property type="entry name" value="DsrEFH-like"/>
    <property type="match status" value="1"/>
</dbReference>
<gene>
    <name evidence="3" type="primary">tusC</name>
    <name evidence="3" type="ORF">COA71_05635</name>
</gene>
<dbReference type="NCBIfam" id="TIGR03010">
    <property type="entry name" value="sulf_tusC_dsrF"/>
    <property type="match status" value="1"/>
</dbReference>
<evidence type="ECO:0000256" key="1">
    <source>
        <dbReference type="ARBA" id="ARBA00005996"/>
    </source>
</evidence>
<feature type="signal peptide" evidence="2">
    <location>
        <begin position="1"/>
        <end position="23"/>
    </location>
</feature>
<dbReference type="Gene3D" id="3.40.1260.10">
    <property type="entry name" value="DsrEFH-like"/>
    <property type="match status" value="1"/>
</dbReference>
<evidence type="ECO:0000256" key="2">
    <source>
        <dbReference type="SAM" id="SignalP"/>
    </source>
</evidence>
<accession>A0A2A5CDW6</accession>
<dbReference type="AlphaFoldDB" id="A0A2A5CDW6"/>
<dbReference type="GO" id="GO:0016740">
    <property type="term" value="F:transferase activity"/>
    <property type="evidence" value="ECO:0007669"/>
    <property type="project" value="UniProtKB-KW"/>
</dbReference>